<dbReference type="Proteomes" id="UP000031327">
    <property type="component" value="Unassembled WGS sequence"/>
</dbReference>
<proteinExistence type="predicted"/>
<evidence type="ECO:0000313" key="2">
    <source>
        <dbReference type="EMBL" id="KID58236.1"/>
    </source>
</evidence>
<evidence type="ECO:0000259" key="1">
    <source>
        <dbReference type="Pfam" id="PF17680"/>
    </source>
</evidence>
<dbReference type="AlphaFoldDB" id="A0A0C1QCA0"/>
<accession>A0A0C1QCA0</accession>
<dbReference type="PROSITE" id="PS51257">
    <property type="entry name" value="PROKAR_LIPOPROTEIN"/>
    <property type="match status" value="1"/>
</dbReference>
<dbReference type="OrthoDB" id="6116374at2"/>
<organism evidence="2 3">
    <name type="scientific">Pseudoalteromonas luteoviolacea</name>
    <dbReference type="NCBI Taxonomy" id="43657"/>
    <lineage>
        <taxon>Bacteria</taxon>
        <taxon>Pseudomonadati</taxon>
        <taxon>Pseudomonadota</taxon>
        <taxon>Gammaproteobacteria</taxon>
        <taxon>Alteromonadales</taxon>
        <taxon>Pseudoalteromonadaceae</taxon>
        <taxon>Pseudoalteromonas</taxon>
    </lineage>
</organism>
<feature type="domain" description="FlgO" evidence="1">
    <location>
        <begin position="70"/>
        <end position="198"/>
    </location>
</feature>
<comment type="caution">
    <text evidence="2">The sequence shown here is derived from an EMBL/GenBank/DDBJ whole genome shotgun (WGS) entry which is preliminary data.</text>
</comment>
<reference evidence="2 3" key="1">
    <citation type="submission" date="2014-12" db="EMBL/GenBank/DDBJ databases">
        <title>Draft Genome Sequence of Pseudoalteromonas luteoviolacea HI1.</title>
        <authorList>
            <person name="Asahina A.Y."/>
            <person name="Hadfield M.G."/>
        </authorList>
    </citation>
    <scope>NUCLEOTIDE SEQUENCE [LARGE SCALE GENOMIC DNA]</scope>
    <source>
        <strain evidence="2 3">HI1</strain>
    </source>
</reference>
<dbReference type="RefSeq" id="WP_039608529.1">
    <property type="nucleotide sequence ID" value="NZ_JWIC01000004.1"/>
</dbReference>
<evidence type="ECO:0000313" key="3">
    <source>
        <dbReference type="Proteomes" id="UP000031327"/>
    </source>
</evidence>
<protein>
    <recommendedName>
        <fullName evidence="1">FlgO domain-containing protein</fullName>
    </recommendedName>
</protein>
<name>A0A0C1QCA0_9GAMM</name>
<dbReference type="EMBL" id="JWIC01000004">
    <property type="protein sequence ID" value="KID58236.1"/>
    <property type="molecule type" value="Genomic_DNA"/>
</dbReference>
<dbReference type="InterPro" id="IPR041215">
    <property type="entry name" value="FlgO_dom"/>
</dbReference>
<sequence>MKKYALSLLLPVLFGCMNTDGMQQQGNAIVVEKNAFASSESQFQMHPGGMHGMTVSQQMASRNVTHYVQNLMQDMIGNLRYVNDRTPIAVATFVFLDEDYNYGSLLGNQLSESFVHELHNFGVPVVDFKTTDFMRVTKQGDFIFSRDFLELSDEHTFNYVLAGTLANHQGGVLVNARIVGVKSKAVVGTAQGFLPQSVVNALRDGIGHDGIRLERASR</sequence>
<dbReference type="Pfam" id="PF17680">
    <property type="entry name" value="FlgO"/>
    <property type="match status" value="1"/>
</dbReference>
<gene>
    <name evidence="2" type="ORF">JF50_06020</name>
</gene>